<name>D5A8I1_PICSI</name>
<proteinExistence type="evidence at transcript level"/>
<accession>D5A8I1</accession>
<evidence type="ECO:0000313" key="1">
    <source>
        <dbReference type="EMBL" id="ADE75850.1"/>
    </source>
</evidence>
<organism evidence="1">
    <name type="scientific">Picea sitchensis</name>
    <name type="common">Sitka spruce</name>
    <name type="synonym">Pinus sitchensis</name>
    <dbReference type="NCBI Taxonomy" id="3332"/>
    <lineage>
        <taxon>Eukaryota</taxon>
        <taxon>Viridiplantae</taxon>
        <taxon>Streptophyta</taxon>
        <taxon>Embryophyta</taxon>
        <taxon>Tracheophyta</taxon>
        <taxon>Spermatophyta</taxon>
        <taxon>Pinopsida</taxon>
        <taxon>Pinidae</taxon>
        <taxon>Conifers I</taxon>
        <taxon>Pinales</taxon>
        <taxon>Pinaceae</taxon>
        <taxon>Picea</taxon>
    </lineage>
</organism>
<dbReference type="EMBL" id="BT122475">
    <property type="protein sequence ID" value="ADE75850.1"/>
    <property type="molecule type" value="mRNA"/>
</dbReference>
<protein>
    <submittedName>
        <fullName evidence="1">Uncharacterized protein</fullName>
    </submittedName>
</protein>
<reference evidence="1" key="1">
    <citation type="submission" date="2010-04" db="EMBL/GenBank/DDBJ databases">
        <authorList>
            <person name="Reid K.E."/>
            <person name="Liao N."/>
            <person name="Chan S."/>
            <person name="Docking R."/>
            <person name="Taylor G."/>
            <person name="Moore R."/>
            <person name="Mayo M."/>
            <person name="Munro S."/>
            <person name="King J."/>
            <person name="Yanchuk A."/>
            <person name="Holt R."/>
            <person name="Jones S."/>
            <person name="Marra M."/>
            <person name="Ritland C.E."/>
            <person name="Ritland K."/>
            <person name="Bohlmann J."/>
        </authorList>
    </citation>
    <scope>NUCLEOTIDE SEQUENCE</scope>
    <source>
        <tissue evidence="1">Buds collected with no treatment. Collection October 2007</tissue>
    </source>
</reference>
<dbReference type="AlphaFoldDB" id="D5A8I1"/>
<sequence>MVGNVVWVDKHLQYIHENDESGCLRVVPGCLRVVPTSSDFIWRK</sequence>